<evidence type="ECO:0000256" key="3">
    <source>
        <dbReference type="ARBA" id="ARBA00023125"/>
    </source>
</evidence>
<keyword evidence="4" id="KW-0804">Transcription</keyword>
<dbReference type="PROSITE" id="PS50937">
    <property type="entry name" value="HTH_MERR_2"/>
    <property type="match status" value="1"/>
</dbReference>
<proteinExistence type="predicted"/>
<evidence type="ECO:0000313" key="7">
    <source>
        <dbReference type="Proteomes" id="UP001597252"/>
    </source>
</evidence>
<accession>A0ABW4EBF5</accession>
<dbReference type="PANTHER" id="PTHR30204:SF69">
    <property type="entry name" value="MERR-FAMILY TRANSCRIPTIONAL REGULATOR"/>
    <property type="match status" value="1"/>
</dbReference>
<dbReference type="InterPro" id="IPR009061">
    <property type="entry name" value="DNA-bd_dom_put_sf"/>
</dbReference>
<gene>
    <name evidence="6" type="ORF">ACFQ5J_12750</name>
</gene>
<keyword evidence="3" id="KW-0238">DNA-binding</keyword>
<dbReference type="Gene3D" id="1.10.1660.10">
    <property type="match status" value="1"/>
</dbReference>
<keyword evidence="1" id="KW-0678">Repressor</keyword>
<dbReference type="InterPro" id="IPR000551">
    <property type="entry name" value="MerR-type_HTH_dom"/>
</dbReference>
<name>A0ABW4EBF5_9LACO</name>
<evidence type="ECO:0000313" key="6">
    <source>
        <dbReference type="EMBL" id="MFD1486094.1"/>
    </source>
</evidence>
<evidence type="ECO:0000256" key="2">
    <source>
        <dbReference type="ARBA" id="ARBA00023015"/>
    </source>
</evidence>
<dbReference type="CDD" id="cd01109">
    <property type="entry name" value="HTH_YyaN"/>
    <property type="match status" value="1"/>
</dbReference>
<keyword evidence="2" id="KW-0805">Transcription regulation</keyword>
<evidence type="ECO:0000256" key="1">
    <source>
        <dbReference type="ARBA" id="ARBA00022491"/>
    </source>
</evidence>
<comment type="caution">
    <text evidence="6">The sequence shown here is derived from an EMBL/GenBank/DDBJ whole genome shotgun (WGS) entry which is preliminary data.</text>
</comment>
<dbReference type="RefSeq" id="WP_125749987.1">
    <property type="nucleotide sequence ID" value="NZ_JBHTON010000053.1"/>
</dbReference>
<evidence type="ECO:0000256" key="4">
    <source>
        <dbReference type="ARBA" id="ARBA00023163"/>
    </source>
</evidence>
<feature type="domain" description="HTH merR-type" evidence="5">
    <location>
        <begin position="3"/>
        <end position="71"/>
    </location>
</feature>
<evidence type="ECO:0000259" key="5">
    <source>
        <dbReference type="PROSITE" id="PS50937"/>
    </source>
</evidence>
<dbReference type="Proteomes" id="UP001597252">
    <property type="component" value="Unassembled WGS sequence"/>
</dbReference>
<sequence length="149" mass="17149">MQTYSLKTVAARYHLAPSTLRYYEDIGLLRHVPRRSNHRYYTDQHLGRLDAITCFKQTGMTLEEIQTFFHYEDSGEDLDAILALLQHHASSLAAQIHALQLNQAHIQRKLCFYQDIAAAHAKGLPDPDWDDYPLSRFFAPTTTETTQIS</sequence>
<protein>
    <submittedName>
        <fullName evidence="6">MerR family transcriptional regulator</fullName>
    </submittedName>
</protein>
<dbReference type="SUPFAM" id="SSF46955">
    <property type="entry name" value="Putative DNA-binding domain"/>
    <property type="match status" value="1"/>
</dbReference>
<reference evidence="7" key="1">
    <citation type="journal article" date="2019" name="Int. J. Syst. Evol. Microbiol.">
        <title>The Global Catalogue of Microorganisms (GCM) 10K type strain sequencing project: providing services to taxonomists for standard genome sequencing and annotation.</title>
        <authorList>
            <consortium name="The Broad Institute Genomics Platform"/>
            <consortium name="The Broad Institute Genome Sequencing Center for Infectious Disease"/>
            <person name="Wu L."/>
            <person name="Ma J."/>
        </authorList>
    </citation>
    <scope>NUCLEOTIDE SEQUENCE [LARGE SCALE GENOMIC DNA]</scope>
    <source>
        <strain evidence="7">CCM 8903</strain>
    </source>
</reference>
<dbReference type="PANTHER" id="PTHR30204">
    <property type="entry name" value="REDOX-CYCLING DRUG-SENSING TRANSCRIPTIONAL ACTIVATOR SOXR"/>
    <property type="match status" value="1"/>
</dbReference>
<keyword evidence="7" id="KW-1185">Reference proteome</keyword>
<dbReference type="Pfam" id="PF13411">
    <property type="entry name" value="MerR_1"/>
    <property type="match status" value="1"/>
</dbReference>
<dbReference type="InterPro" id="IPR047057">
    <property type="entry name" value="MerR_fam"/>
</dbReference>
<dbReference type="SMART" id="SM00422">
    <property type="entry name" value="HTH_MERR"/>
    <property type="match status" value="1"/>
</dbReference>
<organism evidence="6 7">
    <name type="scientific">Lacticaseibacillus baoqingensis</name>
    <dbReference type="NCBI Taxonomy" id="2486013"/>
    <lineage>
        <taxon>Bacteria</taxon>
        <taxon>Bacillati</taxon>
        <taxon>Bacillota</taxon>
        <taxon>Bacilli</taxon>
        <taxon>Lactobacillales</taxon>
        <taxon>Lactobacillaceae</taxon>
        <taxon>Lacticaseibacillus</taxon>
    </lineage>
</organism>
<dbReference type="EMBL" id="JBHTON010000053">
    <property type="protein sequence ID" value="MFD1486094.1"/>
    <property type="molecule type" value="Genomic_DNA"/>
</dbReference>